<protein>
    <recommendedName>
        <fullName evidence="3">DUF4258 domain-containing protein</fullName>
    </recommendedName>
</protein>
<comment type="caution">
    <text evidence="1">The sequence shown here is derived from an EMBL/GenBank/DDBJ whole genome shotgun (WGS) entry which is preliminary data.</text>
</comment>
<dbReference type="Proteomes" id="UP000460650">
    <property type="component" value="Unassembled WGS sequence"/>
</dbReference>
<dbReference type="AlphaFoldDB" id="A0A7V7VRB5"/>
<reference evidence="1 2" key="1">
    <citation type="submission" date="2019-09" db="EMBL/GenBank/DDBJ databases">
        <title>Taxonomic organization of the family Brucellaceae based on a phylogenomic approach.</title>
        <authorList>
            <person name="Leclercq S."/>
            <person name="Cloeckaert A."/>
            <person name="Zygmunt M.S."/>
        </authorList>
    </citation>
    <scope>NUCLEOTIDE SEQUENCE [LARGE SCALE GENOMIC DNA]</scope>
    <source>
        <strain evidence="1 2">TA93</strain>
    </source>
</reference>
<dbReference type="EMBL" id="WBVY01000007">
    <property type="protein sequence ID" value="KAB2655218.1"/>
    <property type="molecule type" value="Genomic_DNA"/>
</dbReference>
<name>A0A7V7VRB5_9HYPH</name>
<accession>A0A7V7VRB5</accession>
<organism evidence="1 2">
    <name type="scientific">Brucella tritici</name>
    <dbReference type="NCBI Taxonomy" id="94626"/>
    <lineage>
        <taxon>Bacteria</taxon>
        <taxon>Pseudomonadati</taxon>
        <taxon>Pseudomonadota</taxon>
        <taxon>Alphaproteobacteria</taxon>
        <taxon>Hyphomicrobiales</taxon>
        <taxon>Brucellaceae</taxon>
        <taxon>Brucella/Ochrobactrum group</taxon>
        <taxon>Brucella</taxon>
    </lineage>
</organism>
<sequence length="88" mass="9973">MNLTAHASARMQQRAFPRHVVEAIMQYGAGQIVRGAESIMLDRRALRMAAEVDNRLAIELERYRGAYVIVGDSGQIVAVARRKRRLKH</sequence>
<gene>
    <name evidence="1" type="ORF">F9K94_21945</name>
</gene>
<evidence type="ECO:0008006" key="3">
    <source>
        <dbReference type="Google" id="ProtNLM"/>
    </source>
</evidence>
<dbReference type="RefSeq" id="WP_151648561.1">
    <property type="nucleotide sequence ID" value="NZ_WBVY01000007.1"/>
</dbReference>
<proteinExistence type="predicted"/>
<evidence type="ECO:0000313" key="2">
    <source>
        <dbReference type="Proteomes" id="UP000460650"/>
    </source>
</evidence>
<evidence type="ECO:0000313" key="1">
    <source>
        <dbReference type="EMBL" id="KAB2655218.1"/>
    </source>
</evidence>